<dbReference type="CDD" id="cd00207">
    <property type="entry name" value="fer2"/>
    <property type="match status" value="1"/>
</dbReference>
<dbReference type="AlphaFoldDB" id="A0A1I1IHJ3"/>
<proteinExistence type="predicted"/>
<dbReference type="SUPFAM" id="SSF54292">
    <property type="entry name" value="2Fe-2S ferredoxin-like"/>
    <property type="match status" value="1"/>
</dbReference>
<dbReference type="InterPro" id="IPR036010">
    <property type="entry name" value="2Fe-2S_ferredoxin-like_sf"/>
</dbReference>
<feature type="domain" description="2Fe-2S ferredoxin-type" evidence="2">
    <location>
        <begin position="2"/>
        <end position="112"/>
    </location>
</feature>
<evidence type="ECO:0000259" key="2">
    <source>
        <dbReference type="PROSITE" id="PS51085"/>
    </source>
</evidence>
<dbReference type="Proteomes" id="UP000199161">
    <property type="component" value="Unassembled WGS sequence"/>
</dbReference>
<sequence length="112" mass="11831">MPTIRFDGERIECEDGRNLLRALPRGALSSATPVSLCGNGVCGMCAVTVAGETNELTEAERNRLSEPCEDSPCEGEGGGGDGDGDETDADQSRRRLACQTEVHGDLEVTTDE</sequence>
<evidence type="ECO:0000313" key="4">
    <source>
        <dbReference type="Proteomes" id="UP000199161"/>
    </source>
</evidence>
<dbReference type="PROSITE" id="PS00197">
    <property type="entry name" value="2FE2S_FER_1"/>
    <property type="match status" value="1"/>
</dbReference>
<dbReference type="OrthoDB" id="31557at2157"/>
<keyword evidence="4" id="KW-1185">Reference proteome</keyword>
<accession>A0A1I1IHJ3</accession>
<dbReference type="InterPro" id="IPR001041">
    <property type="entry name" value="2Fe-2S_ferredoxin-type"/>
</dbReference>
<reference evidence="4" key="1">
    <citation type="submission" date="2016-10" db="EMBL/GenBank/DDBJ databases">
        <authorList>
            <person name="Varghese N."/>
            <person name="Submissions S."/>
        </authorList>
    </citation>
    <scope>NUCLEOTIDE SEQUENCE [LARGE SCALE GENOMIC DNA]</scope>
    <source>
        <strain evidence="4">DSM 13078</strain>
    </source>
</reference>
<dbReference type="GO" id="GO:0051537">
    <property type="term" value="F:2 iron, 2 sulfur cluster binding"/>
    <property type="evidence" value="ECO:0007669"/>
    <property type="project" value="InterPro"/>
</dbReference>
<gene>
    <name evidence="3" type="ORF">SAMN05444422_107177</name>
</gene>
<dbReference type="InterPro" id="IPR006058">
    <property type="entry name" value="2Fe2S_fd_BS"/>
</dbReference>
<dbReference type="Pfam" id="PF00111">
    <property type="entry name" value="Fer2"/>
    <property type="match status" value="1"/>
</dbReference>
<dbReference type="EMBL" id="FOKW01000007">
    <property type="protein sequence ID" value="SFC35717.1"/>
    <property type="molecule type" value="Genomic_DNA"/>
</dbReference>
<dbReference type="RefSeq" id="WP_089788764.1">
    <property type="nucleotide sequence ID" value="NZ_FOKW01000007.1"/>
</dbReference>
<dbReference type="InterPro" id="IPR012675">
    <property type="entry name" value="Beta-grasp_dom_sf"/>
</dbReference>
<protein>
    <submittedName>
        <fullName evidence="3">2Fe-2S iron-sulfur cluster binding domain-containing protein</fullName>
    </submittedName>
</protein>
<name>A0A1I1IHJ3_NATHA</name>
<dbReference type="PROSITE" id="PS51085">
    <property type="entry name" value="2FE2S_FER_2"/>
    <property type="match status" value="1"/>
</dbReference>
<dbReference type="Gene3D" id="3.10.20.30">
    <property type="match status" value="1"/>
</dbReference>
<evidence type="ECO:0000313" key="3">
    <source>
        <dbReference type="EMBL" id="SFC35717.1"/>
    </source>
</evidence>
<evidence type="ECO:0000256" key="1">
    <source>
        <dbReference type="SAM" id="MobiDB-lite"/>
    </source>
</evidence>
<organism evidence="3 4">
    <name type="scientific">Natronobacterium haloterrestre</name>
    <name type="common">Halobiforma haloterrestris</name>
    <dbReference type="NCBI Taxonomy" id="148448"/>
    <lineage>
        <taxon>Archaea</taxon>
        <taxon>Methanobacteriati</taxon>
        <taxon>Methanobacteriota</taxon>
        <taxon>Stenosarchaea group</taxon>
        <taxon>Halobacteria</taxon>
        <taxon>Halobacteriales</taxon>
        <taxon>Natrialbaceae</taxon>
        <taxon>Natronobacterium</taxon>
    </lineage>
</organism>
<feature type="region of interest" description="Disordered" evidence="1">
    <location>
        <begin position="57"/>
        <end position="112"/>
    </location>
</feature>